<name>A0A370GG73_9COXI</name>
<keyword evidence="6 9" id="KW-1133">Transmembrane helix</keyword>
<organism evidence="10 11">
    <name type="scientific">Aquicella lusitana</name>
    <dbReference type="NCBI Taxonomy" id="254246"/>
    <lineage>
        <taxon>Bacteria</taxon>
        <taxon>Pseudomonadati</taxon>
        <taxon>Pseudomonadota</taxon>
        <taxon>Gammaproteobacteria</taxon>
        <taxon>Legionellales</taxon>
        <taxon>Coxiellaceae</taxon>
        <taxon>Aquicella</taxon>
    </lineage>
</organism>
<dbReference type="GO" id="GO:0043190">
    <property type="term" value="C:ATP-binding cassette (ABC) transporter complex"/>
    <property type="evidence" value="ECO:0007669"/>
    <property type="project" value="InterPro"/>
</dbReference>
<dbReference type="GO" id="GO:0015920">
    <property type="term" value="P:lipopolysaccharide transport"/>
    <property type="evidence" value="ECO:0007669"/>
    <property type="project" value="TreeGrafter"/>
</dbReference>
<comment type="function">
    <text evidence="1">Part of the ABC transporter complex LptBFG involved in the translocation of lipopolysaccharide (LPS) from the inner membrane to the outer membrane.</text>
</comment>
<keyword evidence="11" id="KW-1185">Reference proteome</keyword>
<evidence type="ECO:0000256" key="4">
    <source>
        <dbReference type="ARBA" id="ARBA00022475"/>
    </source>
</evidence>
<dbReference type="InterPro" id="IPR005495">
    <property type="entry name" value="LptG/LptF_permease"/>
</dbReference>
<proteinExistence type="inferred from homology"/>
<protein>
    <submittedName>
        <fullName evidence="10">Lipopolysaccharide export system permease protein</fullName>
    </submittedName>
</protein>
<evidence type="ECO:0000256" key="9">
    <source>
        <dbReference type="SAM" id="Phobius"/>
    </source>
</evidence>
<evidence type="ECO:0000256" key="7">
    <source>
        <dbReference type="ARBA" id="ARBA00023136"/>
    </source>
</evidence>
<gene>
    <name evidence="10" type="ORF">C8D86_1136</name>
</gene>
<evidence type="ECO:0000256" key="3">
    <source>
        <dbReference type="ARBA" id="ARBA00007725"/>
    </source>
</evidence>
<sequence>MIKVLERYIAKTTIISTMLVALIITSILFLITLLGELKNIGEGDYSIAQAFFYVLMRLPNEFYHFSPMLLLLGSIVGLSILSSHRELAVMRAAGFSIRRIVYSVLLAALALVLAISIVGEWIAPSLSYKAEMHKESAKNGGQVVVTGAGVWFHVDNNFIHVQQVVGRQLLEGVTRYQFNDKHQLQAAYFAKKLSYRDNQWRMSDVVKTSFYPERTKSQLFTEAAWDLKFNSNLLNVGLVEPSDMSLPKLVKFARYLHQNGLQSSEYQYEFWQRIFQPFISLVMIFLAIPFVLGAFSTSTLGWRIVIGILVGFVFFISNAFLGQLCIVFQVPAVLAAFLPLAAFLVFGLFLFNRLVKR</sequence>
<comment type="caution">
    <text evidence="10">The sequence shown here is derived from an EMBL/GenBank/DDBJ whole genome shotgun (WGS) entry which is preliminary data.</text>
</comment>
<dbReference type="PANTHER" id="PTHR33529">
    <property type="entry name" value="SLR0882 PROTEIN-RELATED"/>
    <property type="match status" value="1"/>
</dbReference>
<keyword evidence="5 9" id="KW-0812">Transmembrane</keyword>
<feature type="transmembrane region" description="Helical" evidence="9">
    <location>
        <begin position="302"/>
        <end position="320"/>
    </location>
</feature>
<evidence type="ECO:0000256" key="8">
    <source>
        <dbReference type="ARBA" id="ARBA00026081"/>
    </source>
</evidence>
<dbReference type="AlphaFoldDB" id="A0A370GG73"/>
<evidence type="ECO:0000256" key="2">
    <source>
        <dbReference type="ARBA" id="ARBA00004651"/>
    </source>
</evidence>
<evidence type="ECO:0000313" key="11">
    <source>
        <dbReference type="Proteomes" id="UP000254720"/>
    </source>
</evidence>
<accession>A0A370GG73</accession>
<dbReference type="NCBIfam" id="TIGR04408">
    <property type="entry name" value="LptG_lptG"/>
    <property type="match status" value="1"/>
</dbReference>
<evidence type="ECO:0000256" key="6">
    <source>
        <dbReference type="ARBA" id="ARBA00022989"/>
    </source>
</evidence>
<evidence type="ECO:0000256" key="1">
    <source>
        <dbReference type="ARBA" id="ARBA00002265"/>
    </source>
</evidence>
<comment type="subcellular location">
    <subcellularLocation>
        <location evidence="2">Cell membrane</location>
        <topology evidence="2">Multi-pass membrane protein</topology>
    </subcellularLocation>
</comment>
<evidence type="ECO:0000313" key="10">
    <source>
        <dbReference type="EMBL" id="RDI42677.1"/>
    </source>
</evidence>
<comment type="subunit">
    <text evidence="8">Component of the lipopolysaccharide transport and assembly complex. The LptBFG transporter is composed of two ATP-binding proteins (LptB) and two transmembrane proteins (LptF and LptG).</text>
</comment>
<dbReference type="Proteomes" id="UP000254720">
    <property type="component" value="Unassembled WGS sequence"/>
</dbReference>
<dbReference type="RefSeq" id="WP_114834541.1">
    <property type="nucleotide sequence ID" value="NZ_LR699114.1"/>
</dbReference>
<keyword evidence="4" id="KW-1003">Cell membrane</keyword>
<dbReference type="EMBL" id="QQAX01000013">
    <property type="protein sequence ID" value="RDI42677.1"/>
    <property type="molecule type" value="Genomic_DNA"/>
</dbReference>
<dbReference type="OrthoDB" id="9776227at2"/>
<feature type="transmembrane region" description="Helical" evidence="9">
    <location>
        <begin position="62"/>
        <end position="81"/>
    </location>
</feature>
<dbReference type="PANTHER" id="PTHR33529:SF2">
    <property type="entry name" value="LIPOPOLYSACCHARIDE EXPORT SYSTEM PERMEASE PROTEIN LPTG"/>
    <property type="match status" value="1"/>
</dbReference>
<feature type="transmembrane region" description="Helical" evidence="9">
    <location>
        <begin position="326"/>
        <end position="351"/>
    </location>
</feature>
<keyword evidence="7 9" id="KW-0472">Membrane</keyword>
<comment type="similarity">
    <text evidence="3">Belongs to the LptF/LptG family.</text>
</comment>
<reference evidence="10 11" key="1">
    <citation type="submission" date="2018-07" db="EMBL/GenBank/DDBJ databases">
        <title>Genomic Encyclopedia of Type Strains, Phase IV (KMG-IV): sequencing the most valuable type-strain genomes for metagenomic binning, comparative biology and taxonomic classification.</title>
        <authorList>
            <person name="Goeker M."/>
        </authorList>
    </citation>
    <scope>NUCLEOTIDE SEQUENCE [LARGE SCALE GENOMIC DNA]</scope>
    <source>
        <strain evidence="10 11">DSM 16500</strain>
    </source>
</reference>
<evidence type="ECO:0000256" key="5">
    <source>
        <dbReference type="ARBA" id="ARBA00022692"/>
    </source>
</evidence>
<feature type="transmembrane region" description="Helical" evidence="9">
    <location>
        <begin position="12"/>
        <end position="34"/>
    </location>
</feature>
<feature type="transmembrane region" description="Helical" evidence="9">
    <location>
        <begin position="101"/>
        <end position="123"/>
    </location>
</feature>
<feature type="transmembrane region" description="Helical" evidence="9">
    <location>
        <begin position="274"/>
        <end position="295"/>
    </location>
</feature>
<dbReference type="Pfam" id="PF03739">
    <property type="entry name" value="LptF_LptG"/>
    <property type="match status" value="1"/>
</dbReference>
<dbReference type="GO" id="GO:0055085">
    <property type="term" value="P:transmembrane transport"/>
    <property type="evidence" value="ECO:0007669"/>
    <property type="project" value="InterPro"/>
</dbReference>
<dbReference type="InterPro" id="IPR030923">
    <property type="entry name" value="LptG"/>
</dbReference>